<sequence>WFNAGQTCIAPDYVLVDAGRVDALVQALREQVGARYGNFDDASDYSRIINDAQFARLKGYVSDARARGLQVVELAQIDAERQRRERLFPPTVILQPGDDATVMQEEIFGPILPVRGYRTLDDAIATINGRDRPLALYPFSHDAATVEKILGRTVSGGVTVNDTLLHFAINGLPFGGIGASGMGAYHGRAGFDAMSKRLPVLWQTKRAGSDLLRPPYSKVAKFIDFISR</sequence>
<dbReference type="SUPFAM" id="SSF53720">
    <property type="entry name" value="ALDH-like"/>
    <property type="match status" value="1"/>
</dbReference>
<evidence type="ECO:0000256" key="1">
    <source>
        <dbReference type="ARBA" id="ARBA00009986"/>
    </source>
</evidence>
<evidence type="ECO:0000259" key="4">
    <source>
        <dbReference type="Pfam" id="PF00171"/>
    </source>
</evidence>
<reference evidence="5 6" key="1">
    <citation type="submission" date="2023-12" db="EMBL/GenBank/DDBJ databases">
        <title>Stenotrophomonas guangdongensis sp. nov., isolated from wilted pepper plants (Capsicum annuum).</title>
        <authorList>
            <person name="Qiu M."/>
            <person name="Li Y."/>
            <person name="Liu Q."/>
            <person name="Zhang X."/>
            <person name="Huang Y."/>
            <person name="Guo R."/>
            <person name="Hu M."/>
            <person name="Zhou J."/>
            <person name="Zhou X."/>
        </authorList>
    </citation>
    <scope>NUCLEOTIDE SEQUENCE [LARGE SCALE GENOMIC DNA]</scope>
    <source>
        <strain evidence="5 6">MH1</strain>
    </source>
</reference>
<feature type="non-terminal residue" evidence="5">
    <location>
        <position position="1"/>
    </location>
</feature>
<keyword evidence="3" id="KW-0520">NAD</keyword>
<accession>A0ABU5V3T5</accession>
<dbReference type="InterPro" id="IPR016161">
    <property type="entry name" value="Ald_DH/histidinol_DH"/>
</dbReference>
<name>A0ABU5V3T5_9GAMM</name>
<proteinExistence type="inferred from homology"/>
<dbReference type="Pfam" id="PF00171">
    <property type="entry name" value="Aldedh"/>
    <property type="match status" value="1"/>
</dbReference>
<keyword evidence="2" id="KW-0560">Oxidoreductase</keyword>
<dbReference type="InterPro" id="IPR012394">
    <property type="entry name" value="Aldehyde_DH_NAD(P)"/>
</dbReference>
<dbReference type="InterPro" id="IPR016162">
    <property type="entry name" value="Ald_DH_N"/>
</dbReference>
<dbReference type="Proteomes" id="UP001301653">
    <property type="component" value="Unassembled WGS sequence"/>
</dbReference>
<keyword evidence="6" id="KW-1185">Reference proteome</keyword>
<feature type="domain" description="Aldehyde dehydrogenase" evidence="4">
    <location>
        <begin position="1"/>
        <end position="195"/>
    </location>
</feature>
<dbReference type="RefSeq" id="WP_323438822.1">
    <property type="nucleotide sequence ID" value="NZ_JAYFUH010000174.1"/>
</dbReference>
<dbReference type="InterPro" id="IPR015590">
    <property type="entry name" value="Aldehyde_DH_dom"/>
</dbReference>
<dbReference type="PANTHER" id="PTHR43570:SF20">
    <property type="entry name" value="ALDEHYDE DEHYDROGENASE ALDX-RELATED"/>
    <property type="match status" value="1"/>
</dbReference>
<dbReference type="InterPro" id="IPR016163">
    <property type="entry name" value="Ald_DH_C"/>
</dbReference>
<comment type="caution">
    <text evidence="5">The sequence shown here is derived from an EMBL/GenBank/DDBJ whole genome shotgun (WGS) entry which is preliminary data.</text>
</comment>
<dbReference type="Gene3D" id="3.40.605.10">
    <property type="entry name" value="Aldehyde Dehydrogenase, Chain A, domain 1"/>
    <property type="match status" value="1"/>
</dbReference>
<evidence type="ECO:0000313" key="5">
    <source>
        <dbReference type="EMBL" id="MEA5668023.1"/>
    </source>
</evidence>
<evidence type="ECO:0000256" key="3">
    <source>
        <dbReference type="ARBA" id="ARBA00023027"/>
    </source>
</evidence>
<evidence type="ECO:0000256" key="2">
    <source>
        <dbReference type="ARBA" id="ARBA00023002"/>
    </source>
</evidence>
<comment type="similarity">
    <text evidence="1">Belongs to the aldehyde dehydrogenase family.</text>
</comment>
<gene>
    <name evidence="5" type="ORF">VA603_10805</name>
</gene>
<dbReference type="Gene3D" id="3.40.309.10">
    <property type="entry name" value="Aldehyde Dehydrogenase, Chain A, domain 2"/>
    <property type="match status" value="1"/>
</dbReference>
<evidence type="ECO:0000313" key="6">
    <source>
        <dbReference type="Proteomes" id="UP001301653"/>
    </source>
</evidence>
<organism evidence="5 6">
    <name type="scientific">Stenotrophomonas capsici</name>
    <dbReference type="NCBI Taxonomy" id="3110230"/>
    <lineage>
        <taxon>Bacteria</taxon>
        <taxon>Pseudomonadati</taxon>
        <taxon>Pseudomonadota</taxon>
        <taxon>Gammaproteobacteria</taxon>
        <taxon>Lysobacterales</taxon>
        <taxon>Lysobacteraceae</taxon>
        <taxon>Stenotrophomonas</taxon>
    </lineage>
</organism>
<dbReference type="EMBL" id="JAYFUH010000174">
    <property type="protein sequence ID" value="MEA5668023.1"/>
    <property type="molecule type" value="Genomic_DNA"/>
</dbReference>
<protein>
    <submittedName>
        <fullName evidence="5">Aldehyde dehydrogenase family protein</fullName>
    </submittedName>
</protein>
<dbReference type="PANTHER" id="PTHR43570">
    <property type="entry name" value="ALDEHYDE DEHYDROGENASE"/>
    <property type="match status" value="1"/>
</dbReference>